<proteinExistence type="inferred from homology"/>
<dbReference type="GO" id="GO:0046872">
    <property type="term" value="F:metal ion binding"/>
    <property type="evidence" value="ECO:0007669"/>
    <property type="project" value="UniProtKB-KW"/>
</dbReference>
<dbReference type="PROSITE" id="PS00125">
    <property type="entry name" value="SER_THR_PHOSPHATASE"/>
    <property type="match status" value="1"/>
</dbReference>
<keyword evidence="1" id="KW-0479">Metal-binding</keyword>
<evidence type="ECO:0000259" key="5">
    <source>
        <dbReference type="PROSITE" id="PS00125"/>
    </source>
</evidence>
<dbReference type="GO" id="GO:0004722">
    <property type="term" value="F:protein serine/threonine phosphatase activity"/>
    <property type="evidence" value="ECO:0007669"/>
    <property type="project" value="UniProtKB-EC"/>
</dbReference>
<keyword evidence="3" id="KW-0464">Manganese</keyword>
<gene>
    <name evidence="6" type="ORF">KIPB_002478</name>
</gene>
<keyword evidence="7" id="KW-1185">Reference proteome</keyword>
<dbReference type="PANTHER" id="PTHR45619">
    <property type="entry name" value="SERINE/THREONINE-PROTEIN PHOSPHATASE PP2A-RELATED"/>
    <property type="match status" value="1"/>
</dbReference>
<keyword evidence="2 4" id="KW-0378">Hydrolase</keyword>
<dbReference type="InterPro" id="IPR006186">
    <property type="entry name" value="Ser/Thr-sp_prot-phosphatase"/>
</dbReference>
<comment type="similarity">
    <text evidence="4">Belongs to the PPP phosphatase family.</text>
</comment>
<dbReference type="Proteomes" id="UP000265618">
    <property type="component" value="Unassembled WGS sequence"/>
</dbReference>
<dbReference type="EMBL" id="BDIP01000414">
    <property type="protein sequence ID" value="GIQ81512.1"/>
    <property type="molecule type" value="Genomic_DNA"/>
</dbReference>
<dbReference type="InterPro" id="IPR004843">
    <property type="entry name" value="Calcineurin-like_PHP"/>
</dbReference>
<dbReference type="OrthoDB" id="1930084at2759"/>
<dbReference type="Gene3D" id="3.60.21.10">
    <property type="match status" value="1"/>
</dbReference>
<organism evidence="6 7">
    <name type="scientific">Kipferlia bialata</name>
    <dbReference type="NCBI Taxonomy" id="797122"/>
    <lineage>
        <taxon>Eukaryota</taxon>
        <taxon>Metamonada</taxon>
        <taxon>Carpediemonas-like organisms</taxon>
        <taxon>Kipferlia</taxon>
    </lineage>
</organism>
<evidence type="ECO:0000313" key="7">
    <source>
        <dbReference type="Proteomes" id="UP000265618"/>
    </source>
</evidence>
<evidence type="ECO:0000256" key="1">
    <source>
        <dbReference type="ARBA" id="ARBA00022723"/>
    </source>
</evidence>
<dbReference type="SMART" id="SM00156">
    <property type="entry name" value="PP2Ac"/>
    <property type="match status" value="1"/>
</dbReference>
<dbReference type="SUPFAM" id="SSF56300">
    <property type="entry name" value="Metallo-dependent phosphatases"/>
    <property type="match status" value="1"/>
</dbReference>
<feature type="domain" description="Serine/threonine specific protein phosphatases" evidence="5">
    <location>
        <begin position="108"/>
        <end position="113"/>
    </location>
</feature>
<dbReference type="PRINTS" id="PR00114">
    <property type="entry name" value="STPHPHTASE"/>
</dbReference>
<sequence>MVDYHSVLERIKKCERIPEKELRSLLWSVLELVSEEPNVLSLQAPINICGDIHGQYYDLRYLFEIAGHIPTQRYLFLGDYVDRGYYSIETITFLLCLKVCYPDHIYLLRGNHESRSITQTYGFFDECLLKYGHSGLYKLFMDVFDYLPIAACVDQRYYCVHGGLSPSLPTLDDVHTLMRACEIPSEGPFSDMVWSDPSDILQLWQTSSRGAGYIFGREATKRFLLINDLAMVVRAHQIAVAGHDWRFDGLLCTMWSAPKYCYRSKNSASVMHVRHDEQPTMTTFEAVPDADRVLPPRSWIVGYGFNSLGGID</sequence>
<dbReference type="EC" id="3.1.3.16" evidence="4"/>
<dbReference type="Pfam" id="PF00149">
    <property type="entry name" value="Metallophos"/>
    <property type="match status" value="1"/>
</dbReference>
<dbReference type="AlphaFoldDB" id="A0A9K3CRH7"/>
<evidence type="ECO:0000256" key="4">
    <source>
        <dbReference type="RuleBase" id="RU004273"/>
    </source>
</evidence>
<dbReference type="InterPro" id="IPR029052">
    <property type="entry name" value="Metallo-depent_PP-like"/>
</dbReference>
<reference evidence="6 7" key="1">
    <citation type="journal article" date="2018" name="PLoS ONE">
        <title>The draft genome of Kipferlia bialata reveals reductive genome evolution in fornicate parasites.</title>
        <authorList>
            <person name="Tanifuji G."/>
            <person name="Takabayashi S."/>
            <person name="Kume K."/>
            <person name="Takagi M."/>
            <person name="Nakayama T."/>
            <person name="Kamikawa R."/>
            <person name="Inagaki Y."/>
            <person name="Hashimoto T."/>
        </authorList>
    </citation>
    <scope>NUCLEOTIDE SEQUENCE [LARGE SCALE GENOMIC DNA]</scope>
    <source>
        <strain evidence="6">NY0173</strain>
    </source>
</reference>
<evidence type="ECO:0000256" key="2">
    <source>
        <dbReference type="ARBA" id="ARBA00022801"/>
    </source>
</evidence>
<evidence type="ECO:0000256" key="3">
    <source>
        <dbReference type="ARBA" id="ARBA00023211"/>
    </source>
</evidence>
<comment type="caution">
    <text evidence="6">The sequence shown here is derived from an EMBL/GenBank/DDBJ whole genome shotgun (WGS) entry which is preliminary data.</text>
</comment>
<comment type="catalytic activity">
    <reaction evidence="4">
        <text>O-phospho-L-threonyl-[protein] + H2O = L-threonyl-[protein] + phosphate</text>
        <dbReference type="Rhea" id="RHEA:47004"/>
        <dbReference type="Rhea" id="RHEA-COMP:11060"/>
        <dbReference type="Rhea" id="RHEA-COMP:11605"/>
        <dbReference type="ChEBI" id="CHEBI:15377"/>
        <dbReference type="ChEBI" id="CHEBI:30013"/>
        <dbReference type="ChEBI" id="CHEBI:43474"/>
        <dbReference type="ChEBI" id="CHEBI:61977"/>
        <dbReference type="EC" id="3.1.3.16"/>
    </reaction>
</comment>
<name>A0A9K3CRH7_9EUKA</name>
<protein>
    <recommendedName>
        <fullName evidence="4">Serine/threonine-protein phosphatase</fullName>
        <ecNumber evidence="4">3.1.3.16</ecNumber>
    </recommendedName>
</protein>
<dbReference type="InterPro" id="IPR047129">
    <property type="entry name" value="PPA2-like"/>
</dbReference>
<evidence type="ECO:0000313" key="6">
    <source>
        <dbReference type="EMBL" id="GIQ81512.1"/>
    </source>
</evidence>
<accession>A0A9K3CRH7</accession>